<keyword evidence="6 7" id="KW-0472">Membrane</keyword>
<feature type="transmembrane region" description="Helical" evidence="7">
    <location>
        <begin position="166"/>
        <end position="190"/>
    </location>
</feature>
<feature type="transmembrane region" description="Helical" evidence="7">
    <location>
        <begin position="96"/>
        <end position="119"/>
    </location>
</feature>
<dbReference type="PANTHER" id="PTHR32468:SF0">
    <property type="entry name" value="K(+)_H(+) ANTIPORTER 1"/>
    <property type="match status" value="1"/>
</dbReference>
<reference evidence="9 10" key="1">
    <citation type="submission" date="2015-11" db="EMBL/GenBank/DDBJ databases">
        <title>Exploring the genomic traits of fungus-feeding bacterial genus Collimonas.</title>
        <authorList>
            <person name="Song C."/>
            <person name="Schmidt R."/>
            <person name="de Jager V."/>
            <person name="Krzyzanowska D."/>
            <person name="Jongedijk E."/>
            <person name="Cankar K."/>
            <person name="Beekwilder J."/>
            <person name="van Veen A."/>
            <person name="de Boer W."/>
            <person name="van Veen J.A."/>
            <person name="Garbeva P."/>
        </authorList>
    </citation>
    <scope>NUCLEOTIDE SEQUENCE [LARGE SCALE GENOMIC DNA]</scope>
    <source>
        <strain evidence="9 10">Ter282</strain>
    </source>
</reference>
<keyword evidence="3 7" id="KW-0812">Transmembrane</keyword>
<evidence type="ECO:0000256" key="5">
    <source>
        <dbReference type="ARBA" id="ARBA00023065"/>
    </source>
</evidence>
<dbReference type="AlphaFoldDB" id="A0A127PUL1"/>
<dbReference type="OrthoDB" id="9793589at2"/>
<evidence type="ECO:0000256" key="2">
    <source>
        <dbReference type="ARBA" id="ARBA00022448"/>
    </source>
</evidence>
<feature type="transmembrane region" description="Helical" evidence="7">
    <location>
        <begin position="378"/>
        <end position="396"/>
    </location>
</feature>
<dbReference type="InterPro" id="IPR050794">
    <property type="entry name" value="CPA2_transporter"/>
</dbReference>
<comment type="subcellular location">
    <subcellularLocation>
        <location evidence="1">Membrane</location>
        <topology evidence="1">Multi-pass membrane protein</topology>
    </subcellularLocation>
</comment>
<evidence type="ECO:0000259" key="8">
    <source>
        <dbReference type="Pfam" id="PF00999"/>
    </source>
</evidence>
<keyword evidence="4 7" id="KW-1133">Transmembrane helix</keyword>
<keyword evidence="2" id="KW-0813">Transport</keyword>
<feature type="transmembrane region" description="Helical" evidence="7">
    <location>
        <begin position="348"/>
        <end position="372"/>
    </location>
</feature>
<gene>
    <name evidence="9" type="ORF">CAter282_3686</name>
</gene>
<proteinExistence type="predicted"/>
<dbReference type="InterPro" id="IPR038770">
    <property type="entry name" value="Na+/solute_symporter_sf"/>
</dbReference>
<dbReference type="GO" id="GO:0016020">
    <property type="term" value="C:membrane"/>
    <property type="evidence" value="ECO:0007669"/>
    <property type="project" value="UniProtKB-SubCell"/>
</dbReference>
<feature type="transmembrane region" description="Helical" evidence="7">
    <location>
        <begin position="131"/>
        <end position="154"/>
    </location>
</feature>
<feature type="domain" description="Cation/H+ exchanger transmembrane" evidence="8">
    <location>
        <begin position="12"/>
        <end position="396"/>
    </location>
</feature>
<dbReference type="GO" id="GO:0015297">
    <property type="term" value="F:antiporter activity"/>
    <property type="evidence" value="ECO:0007669"/>
    <property type="project" value="InterPro"/>
</dbReference>
<dbReference type="Proteomes" id="UP000071778">
    <property type="component" value="Chromosome"/>
</dbReference>
<evidence type="ECO:0000256" key="7">
    <source>
        <dbReference type="SAM" id="Phobius"/>
    </source>
</evidence>
<name>A0A127PUL1_9BURK</name>
<dbReference type="GO" id="GO:1902600">
    <property type="term" value="P:proton transmembrane transport"/>
    <property type="evidence" value="ECO:0007669"/>
    <property type="project" value="InterPro"/>
</dbReference>
<feature type="transmembrane region" description="Helical" evidence="7">
    <location>
        <begin position="232"/>
        <end position="250"/>
    </location>
</feature>
<feature type="transmembrane region" description="Helical" evidence="7">
    <location>
        <begin position="313"/>
        <end position="336"/>
    </location>
</feature>
<keyword evidence="10" id="KW-1185">Reference proteome</keyword>
<keyword evidence="5" id="KW-0406">Ion transport</keyword>
<dbReference type="RefSeq" id="WP_061534375.1">
    <property type="nucleotide sequence ID" value="NZ_CP013233.1"/>
</dbReference>
<evidence type="ECO:0000256" key="6">
    <source>
        <dbReference type="ARBA" id="ARBA00023136"/>
    </source>
</evidence>
<evidence type="ECO:0000256" key="4">
    <source>
        <dbReference type="ARBA" id="ARBA00022989"/>
    </source>
</evidence>
<dbReference type="PANTHER" id="PTHR32468">
    <property type="entry name" value="CATION/H + ANTIPORTER"/>
    <property type="match status" value="1"/>
</dbReference>
<evidence type="ECO:0000256" key="1">
    <source>
        <dbReference type="ARBA" id="ARBA00004141"/>
    </source>
</evidence>
<evidence type="ECO:0000313" key="10">
    <source>
        <dbReference type="Proteomes" id="UP000071778"/>
    </source>
</evidence>
<dbReference type="Gene3D" id="1.20.1530.20">
    <property type="match status" value="1"/>
</dbReference>
<evidence type="ECO:0000313" key="9">
    <source>
        <dbReference type="EMBL" id="AMP11369.1"/>
    </source>
</evidence>
<feature type="transmembrane region" description="Helical" evidence="7">
    <location>
        <begin position="202"/>
        <end position="220"/>
    </location>
</feature>
<dbReference type="PATRIC" id="fig|279058.17.peg.3990"/>
<accession>A0A127PUL1</accession>
<dbReference type="InterPro" id="IPR006153">
    <property type="entry name" value="Cation/H_exchanger_TM"/>
</dbReference>
<sequence>MQIWLLQLGVIILAALICGAVAERLGQSRVVGEIAAGLLLGPSILGAVDIDLYHSLFSSATMPAMSQLGEFGLILLMFQLGLHLDVNSLQGRARMTAPLAISLLGMIIPFVLGCAIGVISRPIVAPQVTPLGYILFCGLALSISAVPVMARIVMDLRMTGAPAATLAMAAATFTDLLGWLMLAVIAALAAGTFSFGQTLRDLGLLCAFVAASVLIARPLWQRLLNRRKEMAMSPAILACVICYVLLSSWITATIGFHSAFGALMAALVLRGQPELVQAWRQRIEGFVELVLMPVFFAYAGIRVSLGSVQSADFWPWFFLFLAAAILGKFGGSYLGARLSGISHRDARVIGALMNTRGLMELIVLTIGLQLGILPVPVYSMLVLMALVTTAMTVPLLRRWQRQESVVADDRKMDEEDPMPI</sequence>
<feature type="transmembrane region" description="Helical" evidence="7">
    <location>
        <begin position="64"/>
        <end position="84"/>
    </location>
</feature>
<evidence type="ECO:0000256" key="3">
    <source>
        <dbReference type="ARBA" id="ARBA00022692"/>
    </source>
</evidence>
<protein>
    <submittedName>
        <fullName evidence="9">Sodium/hydrogen exchanger family protein</fullName>
    </submittedName>
</protein>
<dbReference type="Pfam" id="PF00999">
    <property type="entry name" value="Na_H_Exchanger"/>
    <property type="match status" value="1"/>
</dbReference>
<dbReference type="EMBL" id="CP013235">
    <property type="protein sequence ID" value="AMP11369.1"/>
    <property type="molecule type" value="Genomic_DNA"/>
</dbReference>
<organism evidence="9 10">
    <name type="scientific">Collimonas arenae</name>
    <dbReference type="NCBI Taxonomy" id="279058"/>
    <lineage>
        <taxon>Bacteria</taxon>
        <taxon>Pseudomonadati</taxon>
        <taxon>Pseudomonadota</taxon>
        <taxon>Betaproteobacteria</taxon>
        <taxon>Burkholderiales</taxon>
        <taxon>Oxalobacteraceae</taxon>
        <taxon>Collimonas</taxon>
    </lineage>
</organism>